<reference evidence="7" key="1">
    <citation type="journal article" date="2021" name="Elife">
        <title>Highly contiguous assemblies of 101 drosophilid genomes.</title>
        <authorList>
            <person name="Kim B.Y."/>
            <person name="Wang J.R."/>
            <person name="Miller D.E."/>
            <person name="Barmina O."/>
            <person name="Delaney E."/>
            <person name="Thompson A."/>
            <person name="Comeault A.A."/>
            <person name="Peede D."/>
            <person name="D'Agostino E.R."/>
            <person name="Pelaez J."/>
            <person name="Aguilar J.M."/>
            <person name="Haji D."/>
            <person name="Matsunaga T."/>
            <person name="Armstrong E.E."/>
            <person name="Zych M."/>
            <person name="Ogawa Y."/>
            <person name="Stamenkovic-Radak M."/>
            <person name="Jelic M."/>
            <person name="Veselinovic M.S."/>
            <person name="Tanaskovic M."/>
            <person name="Eric P."/>
            <person name="Gao J.J."/>
            <person name="Katoh T.K."/>
            <person name="Toda M.J."/>
            <person name="Watabe H."/>
            <person name="Watada M."/>
            <person name="Davis J.S."/>
            <person name="Moyle L.C."/>
            <person name="Manoli G."/>
            <person name="Bertolini E."/>
            <person name="Kostal V."/>
            <person name="Hawley R.S."/>
            <person name="Takahashi A."/>
            <person name="Jones C.D."/>
            <person name="Price D.K."/>
            <person name="Whiteman N."/>
            <person name="Kopp A."/>
            <person name="Matute D.R."/>
            <person name="Petrov D.A."/>
        </authorList>
    </citation>
    <scope>NUCLEOTIDE SEQUENCE [LARGE SCALE GENOMIC DNA]</scope>
</reference>
<dbReference type="PROSITE" id="PS00671">
    <property type="entry name" value="D_2_HYDROXYACID_DH_3"/>
    <property type="match status" value="1"/>
</dbReference>
<dbReference type="Pfam" id="PF00389">
    <property type="entry name" value="2-Hacid_dh"/>
    <property type="match status" value="1"/>
</dbReference>
<dbReference type="PANTHER" id="PTHR10996:SF119">
    <property type="entry name" value="FI03731P-RELATED"/>
    <property type="match status" value="1"/>
</dbReference>
<dbReference type="GeneID" id="108048190"/>
<feature type="domain" description="D-isomer specific 2-hydroxyacid dehydrogenase catalytic" evidence="4">
    <location>
        <begin position="11"/>
        <end position="324"/>
    </location>
</feature>
<dbReference type="SUPFAM" id="SSF52283">
    <property type="entry name" value="Formate/glycerate dehydrogenase catalytic domain-like"/>
    <property type="match status" value="1"/>
</dbReference>
<dbReference type="CDD" id="cd05301">
    <property type="entry name" value="GDH"/>
    <property type="match status" value="1"/>
</dbReference>
<dbReference type="InterPro" id="IPR036291">
    <property type="entry name" value="NAD(P)-bd_dom_sf"/>
</dbReference>
<dbReference type="SUPFAM" id="SSF51735">
    <property type="entry name" value="NAD(P)-binding Rossmann-fold domains"/>
    <property type="match status" value="1"/>
</dbReference>
<dbReference type="InterPro" id="IPR006140">
    <property type="entry name" value="D-isomer_DH_NAD-bd"/>
</dbReference>
<dbReference type="AlphaFoldDB" id="A0A6P4F592"/>
<dbReference type="Pfam" id="PF02826">
    <property type="entry name" value="2-Hacid_dh_C"/>
    <property type="match status" value="1"/>
</dbReference>
<organism evidence="8">
    <name type="scientific">Drosophila rhopaloa</name>
    <name type="common">Fruit fly</name>
    <dbReference type="NCBI Taxonomy" id="1041015"/>
    <lineage>
        <taxon>Eukaryota</taxon>
        <taxon>Metazoa</taxon>
        <taxon>Ecdysozoa</taxon>
        <taxon>Arthropoda</taxon>
        <taxon>Hexapoda</taxon>
        <taxon>Insecta</taxon>
        <taxon>Pterygota</taxon>
        <taxon>Neoptera</taxon>
        <taxon>Endopterygota</taxon>
        <taxon>Diptera</taxon>
        <taxon>Brachycera</taxon>
        <taxon>Muscomorpha</taxon>
        <taxon>Ephydroidea</taxon>
        <taxon>Drosophilidae</taxon>
        <taxon>Drosophila</taxon>
        <taxon>Sophophora</taxon>
    </lineage>
</organism>
<dbReference type="OrthoDB" id="298012at2759"/>
<dbReference type="Gene3D" id="3.40.50.720">
    <property type="entry name" value="NAD(P)-binding Rossmann-like Domain"/>
    <property type="match status" value="2"/>
</dbReference>
<dbReference type="EnsemblMetazoa" id="XM_017128705.1">
    <property type="protein sequence ID" value="XP_016984194.1"/>
    <property type="gene ID" value="LOC108048190"/>
</dbReference>
<keyword evidence="1 3" id="KW-0560">Oxidoreductase</keyword>
<reference evidence="8" key="2">
    <citation type="submission" date="2025-04" db="UniProtKB">
        <authorList>
            <consortium name="RefSeq"/>
        </authorList>
    </citation>
    <scope>IDENTIFICATION</scope>
</reference>
<protein>
    <recommendedName>
        <fullName evidence="2">Glyoxylate reductase/hydroxypyruvate reductase</fullName>
    </recommendedName>
</protein>
<dbReference type="Proteomes" id="UP001652680">
    <property type="component" value="Unassembled WGS sequence"/>
</dbReference>
<evidence type="ECO:0000259" key="4">
    <source>
        <dbReference type="Pfam" id="PF00389"/>
    </source>
</evidence>
<evidence type="ECO:0000256" key="3">
    <source>
        <dbReference type="RuleBase" id="RU003719"/>
    </source>
</evidence>
<name>A0A6P4F592_DRORH</name>
<dbReference type="RefSeq" id="XP_016984194.1">
    <property type="nucleotide sequence ID" value="XM_017128705.1"/>
</dbReference>
<dbReference type="InterPro" id="IPR050223">
    <property type="entry name" value="D-isomer_2-hydroxyacid_DH"/>
</dbReference>
<dbReference type="InterPro" id="IPR029753">
    <property type="entry name" value="D-isomer_DH_CS"/>
</dbReference>
<dbReference type="PANTHER" id="PTHR10996">
    <property type="entry name" value="2-HYDROXYACID DEHYDROGENASE-RELATED"/>
    <property type="match status" value="1"/>
</dbReference>
<proteinExistence type="inferred from homology"/>
<evidence type="ECO:0000313" key="6">
    <source>
        <dbReference type="EnsemblMetazoa" id="XP_016984194.1"/>
    </source>
</evidence>
<evidence type="ECO:0000313" key="7">
    <source>
        <dbReference type="Proteomes" id="UP001652680"/>
    </source>
</evidence>
<dbReference type="GO" id="GO:0030267">
    <property type="term" value="F:glyoxylate reductase (NADPH) activity"/>
    <property type="evidence" value="ECO:0007669"/>
    <property type="project" value="TreeGrafter"/>
</dbReference>
<reference evidence="6" key="3">
    <citation type="submission" date="2025-05" db="UniProtKB">
        <authorList>
            <consortium name="EnsemblMetazoa"/>
        </authorList>
    </citation>
    <scope>IDENTIFICATION</scope>
</reference>
<dbReference type="GO" id="GO:0005829">
    <property type="term" value="C:cytosol"/>
    <property type="evidence" value="ECO:0007669"/>
    <property type="project" value="TreeGrafter"/>
</dbReference>
<dbReference type="GO" id="GO:0008465">
    <property type="term" value="F:hydroxypyruvate reductase (NADH) activity"/>
    <property type="evidence" value="ECO:0007669"/>
    <property type="project" value="TreeGrafter"/>
</dbReference>
<comment type="similarity">
    <text evidence="3">Belongs to the D-isomer specific 2-hydroxyacid dehydrogenase family.</text>
</comment>
<sequence length="327" mass="35787">MSSSKPYKVLIAHTDVPPEGLEILKDKCEIIQVLNEPPNNRIEILEKIQGVHAAIWGGRDILNAEILDAAGPQFKAVSTMSSGINNVDVPELKKRGIPLGSTPAMLTVAVADLAVGLLIAAARRFQEGRRKIDSDNWDKDHLDWLLGQDIRDSTVGFYGFGGIGQAVAKRLSGFDIDRVLYTTRNRVSEDIEEQFNARKVDFDTLLTESDFLVIASPLTKETQGLFNATAFNKMKKTAVLVNVGRGKIVNQDDLYDALKSNRIFAAGLDVMDPEPLPSKDKLLALDNVVVTPHVGYATRRTRIDAATLASHNVLRGLAGEPMLSPAY</sequence>
<evidence type="ECO:0000256" key="2">
    <source>
        <dbReference type="ARBA" id="ARBA00073306"/>
    </source>
</evidence>
<dbReference type="InterPro" id="IPR006139">
    <property type="entry name" value="D-isomer_2_OHA_DH_cat_dom"/>
</dbReference>
<gene>
    <name evidence="8" type="primary">LOC108048190</name>
    <name evidence="6" type="synonym">108048190</name>
</gene>
<accession>A0A6P4F592</accession>
<evidence type="ECO:0000259" key="5">
    <source>
        <dbReference type="Pfam" id="PF02826"/>
    </source>
</evidence>
<dbReference type="GO" id="GO:0051287">
    <property type="term" value="F:NAD binding"/>
    <property type="evidence" value="ECO:0007669"/>
    <property type="project" value="InterPro"/>
</dbReference>
<feature type="domain" description="D-isomer specific 2-hydroxyacid dehydrogenase NAD-binding" evidence="5">
    <location>
        <begin position="115"/>
        <end position="295"/>
    </location>
</feature>
<keyword evidence="7" id="KW-1185">Reference proteome</keyword>
<dbReference type="FunFam" id="3.40.50.720:FF:000026">
    <property type="entry name" value="Glyoxylate/hydroxypyruvate reductase B"/>
    <property type="match status" value="1"/>
</dbReference>
<evidence type="ECO:0000256" key="1">
    <source>
        <dbReference type="ARBA" id="ARBA00023002"/>
    </source>
</evidence>
<evidence type="ECO:0000313" key="8">
    <source>
        <dbReference type="RefSeq" id="XP_016984194.1"/>
    </source>
</evidence>